<feature type="domain" description="Serine dehydratase-like alpha subunit" evidence="12">
    <location>
        <begin position="1"/>
        <end position="61"/>
    </location>
</feature>
<evidence type="ECO:0000256" key="6">
    <source>
        <dbReference type="ARBA" id="ARBA00022485"/>
    </source>
</evidence>
<evidence type="ECO:0000256" key="1">
    <source>
        <dbReference type="ARBA" id="ARBA00001966"/>
    </source>
</evidence>
<dbReference type="Proteomes" id="UP001628646">
    <property type="component" value="Unassembled WGS sequence"/>
</dbReference>
<evidence type="ECO:0000256" key="7">
    <source>
        <dbReference type="ARBA" id="ARBA00022723"/>
    </source>
</evidence>
<comment type="catalytic activity">
    <reaction evidence="11">
        <text>L-serine = pyruvate + NH4(+)</text>
        <dbReference type="Rhea" id="RHEA:19169"/>
        <dbReference type="ChEBI" id="CHEBI:15361"/>
        <dbReference type="ChEBI" id="CHEBI:28938"/>
        <dbReference type="ChEBI" id="CHEBI:33384"/>
        <dbReference type="EC" id="4.3.1.17"/>
    </reaction>
</comment>
<dbReference type="RefSeq" id="WP_207952713.1">
    <property type="nucleotide sequence ID" value="NZ_JBJNUY010000074.1"/>
</dbReference>
<dbReference type="InterPro" id="IPR051318">
    <property type="entry name" value="Fe-S_L-Ser"/>
</dbReference>
<dbReference type="EC" id="4.3.1.17" evidence="4"/>
<keyword evidence="6" id="KW-0004">4Fe-4S</keyword>
<evidence type="ECO:0000256" key="10">
    <source>
        <dbReference type="ARBA" id="ARBA00023239"/>
    </source>
</evidence>
<comment type="pathway">
    <text evidence="2">Carbohydrate biosynthesis; gluconeogenesis.</text>
</comment>
<protein>
    <recommendedName>
        <fullName evidence="4">L-serine ammonia-lyase</fullName>
        <ecNumber evidence="4">4.3.1.17</ecNumber>
    </recommendedName>
</protein>
<evidence type="ECO:0000256" key="3">
    <source>
        <dbReference type="ARBA" id="ARBA00008636"/>
    </source>
</evidence>
<comment type="cofactor">
    <cofactor evidence="1">
        <name>[4Fe-4S] cluster</name>
        <dbReference type="ChEBI" id="CHEBI:49883"/>
    </cofactor>
</comment>
<dbReference type="GO" id="GO:0003941">
    <property type="term" value="F:L-serine ammonia-lyase activity"/>
    <property type="evidence" value="ECO:0007669"/>
    <property type="project" value="UniProtKB-EC"/>
</dbReference>
<dbReference type="InterPro" id="IPR005130">
    <property type="entry name" value="Ser_deHydtase-like_asu"/>
</dbReference>
<evidence type="ECO:0000256" key="2">
    <source>
        <dbReference type="ARBA" id="ARBA00004742"/>
    </source>
</evidence>
<evidence type="ECO:0000256" key="9">
    <source>
        <dbReference type="ARBA" id="ARBA00023014"/>
    </source>
</evidence>
<feature type="non-terminal residue" evidence="13">
    <location>
        <position position="1"/>
    </location>
</feature>
<evidence type="ECO:0000256" key="4">
    <source>
        <dbReference type="ARBA" id="ARBA00012093"/>
    </source>
</evidence>
<dbReference type="Pfam" id="PF03313">
    <property type="entry name" value="SDH_alpha"/>
    <property type="match status" value="1"/>
</dbReference>
<accession>A0ABW8WD62</accession>
<comment type="similarity">
    <text evidence="3">Belongs to the iron-sulfur dependent L-serine dehydratase family.</text>
</comment>
<evidence type="ECO:0000313" key="13">
    <source>
        <dbReference type="EMBL" id="MFL9002872.1"/>
    </source>
</evidence>
<keyword evidence="7" id="KW-0479">Metal-binding</keyword>
<keyword evidence="8" id="KW-0408">Iron</keyword>
<evidence type="ECO:0000259" key="12">
    <source>
        <dbReference type="Pfam" id="PF03313"/>
    </source>
</evidence>
<dbReference type="EMBL" id="JBJNUY010000074">
    <property type="protein sequence ID" value="MFL9002872.1"/>
    <property type="molecule type" value="Genomic_DNA"/>
</dbReference>
<evidence type="ECO:0000256" key="11">
    <source>
        <dbReference type="ARBA" id="ARBA00049406"/>
    </source>
</evidence>
<comment type="caution">
    <text evidence="13">The sequence shown here is derived from an EMBL/GenBank/DDBJ whole genome shotgun (WGS) entry which is preliminary data.</text>
</comment>
<keyword evidence="10 13" id="KW-0456">Lyase</keyword>
<dbReference type="PANTHER" id="PTHR30182">
    <property type="entry name" value="L-SERINE DEHYDRATASE"/>
    <property type="match status" value="1"/>
</dbReference>
<keyword evidence="5" id="KW-0312">Gluconeogenesis</keyword>
<evidence type="ECO:0000256" key="8">
    <source>
        <dbReference type="ARBA" id="ARBA00023004"/>
    </source>
</evidence>
<keyword evidence="14" id="KW-1185">Reference proteome</keyword>
<reference evidence="13 14" key="1">
    <citation type="submission" date="2024-12" db="EMBL/GenBank/DDBJ databases">
        <title>Pseudomonas species isolated from Lotus nodules promote plant growth.</title>
        <authorList>
            <person name="Yu Y.-H."/>
            <person name="Kurtenbach J."/>
            <person name="Crosbie D."/>
            <person name="Brachmann A."/>
            <person name="Marin M."/>
        </authorList>
    </citation>
    <scope>NUCLEOTIDE SEQUENCE [LARGE SCALE GENOMIC DNA]</scope>
    <source>
        <strain evidence="13 14">PLb11B</strain>
    </source>
</reference>
<gene>
    <name evidence="13" type="ORF">ACJ8NA_30105</name>
</gene>
<proteinExistence type="inferred from homology"/>
<organism evidence="13 14">
    <name type="scientific">Pseudomonas azerbaijanorientalis</name>
    <dbReference type="NCBI Taxonomy" id="2842350"/>
    <lineage>
        <taxon>Bacteria</taxon>
        <taxon>Pseudomonadati</taxon>
        <taxon>Pseudomonadota</taxon>
        <taxon>Gammaproteobacteria</taxon>
        <taxon>Pseudomonadales</taxon>
        <taxon>Pseudomonadaceae</taxon>
        <taxon>Pseudomonas</taxon>
    </lineage>
</organism>
<keyword evidence="9" id="KW-0411">Iron-sulfur</keyword>
<dbReference type="PANTHER" id="PTHR30182:SF1">
    <property type="entry name" value="L-SERINE DEHYDRATASE 1"/>
    <property type="match status" value="1"/>
</dbReference>
<sequence length="67" mass="7335">VQVPCIERNAMASVKAINAARMALRGDGQHFISLDKVIRTMRQTGADMKSKYKETARGGLAVNIIEC</sequence>
<name>A0ABW8WD62_9PSED</name>
<evidence type="ECO:0000256" key="5">
    <source>
        <dbReference type="ARBA" id="ARBA00022432"/>
    </source>
</evidence>
<evidence type="ECO:0000313" key="14">
    <source>
        <dbReference type="Proteomes" id="UP001628646"/>
    </source>
</evidence>